<dbReference type="Proteomes" id="UP000094828">
    <property type="component" value="Unassembled WGS sequence"/>
</dbReference>
<comment type="caution">
    <text evidence="2">The sequence shown here is derived from an EMBL/GenBank/DDBJ whole genome shotgun (WGS) entry which is preliminary data.</text>
</comment>
<reference evidence="2 3" key="1">
    <citation type="submission" date="2016-05" db="EMBL/GenBank/DDBJ databases">
        <title>Genomic and physiological characterization of Planctopirus sp. isolated from fresh water lake.</title>
        <authorList>
            <person name="Subhash Y."/>
            <person name="Ramana C."/>
        </authorList>
    </citation>
    <scope>NUCLEOTIDE SEQUENCE [LARGE SCALE GENOMIC DNA]</scope>
    <source>
        <strain evidence="2 3">JC280</strain>
    </source>
</reference>
<dbReference type="OrthoDB" id="208796at2"/>
<evidence type="ECO:0000313" key="2">
    <source>
        <dbReference type="EMBL" id="ODA32658.1"/>
    </source>
</evidence>
<evidence type="ECO:0000259" key="1">
    <source>
        <dbReference type="Pfam" id="PF07607"/>
    </source>
</evidence>
<name>A0A1C3EHE0_9PLAN</name>
<gene>
    <name evidence="2" type="ORF">A6X21_20130</name>
</gene>
<feature type="domain" description="DUF1570" evidence="1">
    <location>
        <begin position="217"/>
        <end position="327"/>
    </location>
</feature>
<dbReference type="EMBL" id="LYDR01000063">
    <property type="protein sequence ID" value="ODA32658.1"/>
    <property type="molecule type" value="Genomic_DNA"/>
</dbReference>
<proteinExistence type="predicted"/>
<organism evidence="2 3">
    <name type="scientific">Planctopirus hydrillae</name>
    <dbReference type="NCBI Taxonomy" id="1841610"/>
    <lineage>
        <taxon>Bacteria</taxon>
        <taxon>Pseudomonadati</taxon>
        <taxon>Planctomycetota</taxon>
        <taxon>Planctomycetia</taxon>
        <taxon>Planctomycetales</taxon>
        <taxon>Planctomycetaceae</taxon>
        <taxon>Planctopirus</taxon>
    </lineage>
</organism>
<dbReference type="InterPro" id="IPR011464">
    <property type="entry name" value="DUF1570"/>
</dbReference>
<dbReference type="Pfam" id="PF07607">
    <property type="entry name" value="DUF1570"/>
    <property type="match status" value="1"/>
</dbReference>
<dbReference type="RefSeq" id="WP_068847169.1">
    <property type="nucleotide sequence ID" value="NZ_LYDR01000063.1"/>
</dbReference>
<dbReference type="AlphaFoldDB" id="A0A1C3EHE0"/>
<sequence length="496" mass="54378">MPTGAWRIYGCFTLALCCLWGSALPADEFELLNERREVRKLSGRLAGEGQGALAIEKLDGSYELVGSGAIKSRKPEEAPAPIAPAQLARQLEDEFGKDICVTSIDAPYVVALLLAAPLPKSQESRANAFCKKATKFFKTVESVFEKYAADMGLALEPPSHPLVVLIFETNDQFIAYFNEQTGGTGLSGANVLGFYSAASNRLVLRMAECDTFEVPLHEAIHQQVHNRGLLQRLAPVPVWFNEGIATGFEANGEKVTGGPGKLNLRYARSALAAKNVNWQEIITDDKAFRGDLLAGEAYAHAWAMHWLLMTKYKQNYAAYVKKLGEKSVLATDTPEARRREFETAFQKSIDELQKELLQALDAALKKQKVIDRDQTRPGYVVANSNLASVEIKAVSSPVGRMQVEGQLKNLSTIRPMTFLVTLVTDGGQYTQWVLSNVPIYKTAPLVRRLPSTPVPGGGAAGSGTSFRFYIESALPDSQQAQQWEDGQLPVPALLRE</sequence>
<protein>
    <recommendedName>
        <fullName evidence="1">DUF1570 domain-containing protein</fullName>
    </recommendedName>
</protein>
<evidence type="ECO:0000313" key="3">
    <source>
        <dbReference type="Proteomes" id="UP000094828"/>
    </source>
</evidence>
<keyword evidence="3" id="KW-1185">Reference proteome</keyword>
<accession>A0A1C3EHE0</accession>